<comment type="similarity">
    <text evidence="1">Belongs to the MGME1 family.</text>
</comment>
<evidence type="ECO:0000313" key="3">
    <source>
        <dbReference type="EMBL" id="GIY67999.1"/>
    </source>
</evidence>
<feature type="active site" evidence="1">
    <location>
        <position position="205"/>
    </location>
</feature>
<evidence type="ECO:0000259" key="2">
    <source>
        <dbReference type="Pfam" id="PF12705"/>
    </source>
</evidence>
<dbReference type="EMBL" id="BPLQ01012809">
    <property type="protein sequence ID" value="GIY67999.1"/>
    <property type="molecule type" value="Genomic_DNA"/>
</dbReference>
<feature type="active site" evidence="1">
    <location>
        <position position="220"/>
    </location>
</feature>
<dbReference type="GO" id="GO:0006264">
    <property type="term" value="P:mitochondrial DNA replication"/>
    <property type="evidence" value="ECO:0007669"/>
    <property type="project" value="TreeGrafter"/>
</dbReference>
<dbReference type="Pfam" id="PF12705">
    <property type="entry name" value="PDDEXK_1"/>
    <property type="match status" value="1"/>
</dbReference>
<dbReference type="InterPro" id="IPR038726">
    <property type="entry name" value="PDDEXK_AddAB-type"/>
</dbReference>
<evidence type="ECO:0000313" key="4">
    <source>
        <dbReference type="Proteomes" id="UP001054837"/>
    </source>
</evidence>
<sequence>MNKLNLEFDALYGALQTPKNITCKEKIKIQDKEFSQNQNEIPFSKLNCNSVPNLGINHNCIKDNLNSILKFPLCKQASEKPELKSVKVELEKRSELYIPSVSKILEKTMSQESIENLQRWKKFMISKMGEEEFQKYQKELLANGQNLHACINEYLGVTPKLELCIEEAIAGHWESLKAIFPNINAIKLLEERIAHPFLCYKGIVDCLAEYKGHLVVIDWKTSKKKKNSLASTFDNPLQIAAYIGALNFDSRHQHKLSKGLIVVAYEDGSKASTLFMDERAVQRYWKEWLLRVKMYWDSIE</sequence>
<dbReference type="Gene3D" id="3.90.320.10">
    <property type="match status" value="1"/>
</dbReference>
<dbReference type="InterPro" id="IPR011335">
    <property type="entry name" value="Restrct_endonuc-II-like"/>
</dbReference>
<gene>
    <name evidence="3" type="primary">MGME1</name>
    <name evidence="3" type="ORF">CDAR_28111</name>
</gene>
<organism evidence="3 4">
    <name type="scientific">Caerostris darwini</name>
    <dbReference type="NCBI Taxonomy" id="1538125"/>
    <lineage>
        <taxon>Eukaryota</taxon>
        <taxon>Metazoa</taxon>
        <taxon>Ecdysozoa</taxon>
        <taxon>Arthropoda</taxon>
        <taxon>Chelicerata</taxon>
        <taxon>Arachnida</taxon>
        <taxon>Araneae</taxon>
        <taxon>Araneomorphae</taxon>
        <taxon>Entelegynae</taxon>
        <taxon>Araneoidea</taxon>
        <taxon>Araneidae</taxon>
        <taxon>Caerostris</taxon>
    </lineage>
</organism>
<reference evidence="3 4" key="1">
    <citation type="submission" date="2021-06" db="EMBL/GenBank/DDBJ databases">
        <title>Caerostris darwini draft genome.</title>
        <authorList>
            <person name="Kono N."/>
            <person name="Arakawa K."/>
        </authorList>
    </citation>
    <scope>NUCLEOTIDE SEQUENCE [LARGE SCALE GENOMIC DNA]</scope>
</reference>
<feature type="domain" description="PD-(D/E)XK endonuclease-like" evidence="2">
    <location>
        <begin position="201"/>
        <end position="263"/>
    </location>
</feature>
<dbReference type="PANTHER" id="PTHR31340:SF3">
    <property type="entry name" value="MITOCHONDRIAL GENOME MAINTENANCE EXONUCLEASE 1"/>
    <property type="match status" value="1"/>
</dbReference>
<dbReference type="HAMAP" id="MF_03030">
    <property type="entry name" value="MGME1"/>
    <property type="match status" value="1"/>
</dbReference>
<dbReference type="SUPFAM" id="SSF52980">
    <property type="entry name" value="Restriction endonuclease-like"/>
    <property type="match status" value="1"/>
</dbReference>
<dbReference type="GO" id="GO:0005739">
    <property type="term" value="C:mitochondrion"/>
    <property type="evidence" value="ECO:0007669"/>
    <property type="project" value="UniProtKB-SubCell"/>
</dbReference>
<dbReference type="EC" id="3.1.-.-" evidence="1"/>
<keyword evidence="1" id="KW-0540">Nuclease</keyword>
<name>A0AAV4VED5_9ARAC</name>
<keyword evidence="1" id="KW-0378">Hydrolase</keyword>
<comment type="function">
    <text evidence="1">Metal-dependent single-stranded DNA (ssDNA) exonuclease involved in mitochondrial genome maintenance.</text>
</comment>
<dbReference type="GO" id="GO:0008297">
    <property type="term" value="F:single-stranded DNA exodeoxyribonuclease activity"/>
    <property type="evidence" value="ECO:0007669"/>
    <property type="project" value="UniProtKB-UniRule"/>
</dbReference>
<dbReference type="PANTHER" id="PTHR31340">
    <property type="entry name" value="MITOCHONDRIAL GENOME MAINTENANCE EXONUCLEASE 1"/>
    <property type="match status" value="1"/>
</dbReference>
<feature type="active site" evidence="1">
    <location>
        <position position="218"/>
    </location>
</feature>
<keyword evidence="1" id="KW-0496">Mitochondrion</keyword>
<dbReference type="Proteomes" id="UP001054837">
    <property type="component" value="Unassembled WGS sequence"/>
</dbReference>
<dbReference type="InterPro" id="IPR011604">
    <property type="entry name" value="PDDEXK-like_dom_sf"/>
</dbReference>
<comment type="subcellular location">
    <subcellularLocation>
        <location evidence="1">Mitochondrion</location>
    </subcellularLocation>
</comment>
<evidence type="ECO:0000256" key="1">
    <source>
        <dbReference type="HAMAP-Rule" id="MF_03030"/>
    </source>
</evidence>
<keyword evidence="4" id="KW-1185">Reference proteome</keyword>
<comment type="caution">
    <text evidence="3">The sequence shown here is derived from an EMBL/GenBank/DDBJ whole genome shotgun (WGS) entry which is preliminary data.</text>
</comment>
<accession>A0AAV4VED5</accession>
<dbReference type="AlphaFoldDB" id="A0AAV4VED5"/>
<dbReference type="GO" id="GO:0043504">
    <property type="term" value="P:mitochondrial DNA repair"/>
    <property type="evidence" value="ECO:0007669"/>
    <property type="project" value="UniProtKB-UniRule"/>
</dbReference>
<protein>
    <recommendedName>
        <fullName evidence="1">Mitochondrial genome maintenance exonuclease 1</fullName>
        <ecNumber evidence="1">3.1.-.-</ecNumber>
    </recommendedName>
</protein>
<proteinExistence type="inferred from homology"/>
<keyword evidence="1 3" id="KW-0269">Exonuclease</keyword>